<dbReference type="GO" id="GO:0006552">
    <property type="term" value="P:L-leucine catabolic process"/>
    <property type="evidence" value="ECO:0007669"/>
    <property type="project" value="UniProtKB-UniPathway"/>
</dbReference>
<comment type="catalytic activity">
    <reaction evidence="14">
        <text>3-methylbut-2-enoyl-CoA + hydrogencarbonate + ATP = 3-methyl-(2E)-glutaconyl-CoA + ADP + phosphate + H(+)</text>
        <dbReference type="Rhea" id="RHEA:13589"/>
        <dbReference type="ChEBI" id="CHEBI:15378"/>
        <dbReference type="ChEBI" id="CHEBI:17544"/>
        <dbReference type="ChEBI" id="CHEBI:30616"/>
        <dbReference type="ChEBI" id="CHEBI:43474"/>
        <dbReference type="ChEBI" id="CHEBI:57344"/>
        <dbReference type="ChEBI" id="CHEBI:57346"/>
        <dbReference type="ChEBI" id="CHEBI:456216"/>
        <dbReference type="EC" id="6.4.1.4"/>
    </reaction>
</comment>
<dbReference type="SUPFAM" id="SSF69065">
    <property type="entry name" value="RNase III domain-like"/>
    <property type="match status" value="1"/>
</dbReference>
<reference evidence="22" key="1">
    <citation type="submission" date="2016-04" db="UniProtKB">
        <authorList>
            <consortium name="WormBaseParasite"/>
        </authorList>
    </citation>
    <scope>IDENTIFICATION</scope>
</reference>
<dbReference type="EC" id="6.4.1.4" evidence="9"/>
<dbReference type="PANTHER" id="PTHR22855:SF13">
    <property type="entry name" value="METHYLCROTONOYL-COA CARBOXYLASE BETA CHAIN, MITOCHONDRIAL"/>
    <property type="match status" value="1"/>
</dbReference>
<evidence type="ECO:0000259" key="17">
    <source>
        <dbReference type="PROSITE" id="PS50142"/>
    </source>
</evidence>
<dbReference type="Gene3D" id="3.90.226.10">
    <property type="entry name" value="2-enoyl-CoA Hydratase, Chain A, domain 1"/>
    <property type="match status" value="2"/>
</dbReference>
<dbReference type="InterPro" id="IPR055189">
    <property type="entry name" value="RM44_endonuclase"/>
</dbReference>
<dbReference type="AlphaFoldDB" id="A0A0N4WRY9"/>
<evidence type="ECO:0000256" key="15">
    <source>
        <dbReference type="ARBA" id="ARBA00069234"/>
    </source>
</evidence>
<name>A0A0N4WRY9_HAEPC</name>
<evidence type="ECO:0000256" key="14">
    <source>
        <dbReference type="ARBA" id="ARBA00052347"/>
    </source>
</evidence>
<comment type="subcellular location">
    <subcellularLocation>
        <location evidence="1">Mitochondrion</location>
    </subcellularLocation>
</comment>
<accession>A0A0N4WRY9</accession>
<evidence type="ECO:0000256" key="9">
    <source>
        <dbReference type="ARBA" id="ARBA00026116"/>
    </source>
</evidence>
<dbReference type="Gene3D" id="1.10.1520.10">
    <property type="entry name" value="Ribonuclease III domain"/>
    <property type="match status" value="1"/>
</dbReference>
<evidence type="ECO:0000259" key="19">
    <source>
        <dbReference type="PROSITE" id="PS50989"/>
    </source>
</evidence>
<dbReference type="GO" id="GO:0006396">
    <property type="term" value="P:RNA processing"/>
    <property type="evidence" value="ECO:0007669"/>
    <property type="project" value="InterPro"/>
</dbReference>
<evidence type="ECO:0000256" key="13">
    <source>
        <dbReference type="ARBA" id="ARBA00035187"/>
    </source>
</evidence>
<dbReference type="CDD" id="cd19874">
    <property type="entry name" value="DSRM_MRPL44"/>
    <property type="match status" value="1"/>
</dbReference>
<sequence>MLGSVCQKIPARTTSLQACRFIRARWERAYYKDLYHRRMLLGADPLIHRSSYPNCVRSHHCFGGAVQQWSQIESTIDVASEEYKQNYTQMKEIVDDLRQKISKITEGGGEKARALHKKRGKMLARERINTLIDPGTSFLELSQLAGFQMYGNEEVPAGGIITGLGTVSGRVCMISANDATVKGGTYYPITVKKHLRAQDIARENGLPCIYLVDSGGANLPRQADIFADRDHFGRIFYNQATLSGQGIPQLAVVMGSCTAGGAYVPAMADQAIIVKGTGTVFLGGPPLVKAATGEDISAEELGGADLHCSESGVTDYYAHNDAHALHLARNAVAGLGPPVGAAEFADHFEEPLYPAEELLGIVGANLKKTFEVREVIARIVDGSRFDEFKEKYGETLVTGFAKIFGQPVGILANNGVLFSESAMKGAHFIELCCQRKIPLVFLQNITGFMVGREAEAGGIAKHGAKLVTAVACASVPKLTVLIGGSYGAGNYGMCGRAYGPRFLFMWPNARISVMGGEQAANVLATVQRDKRQREGSQWTQEEDEALRKPVEEKFEKEGHPYFASARLWDDGVIDPRETRKVLGLTLQATLQKPIPETKFGVFRMNYASEVYAFGHRIGAPDVQPEELVKALTTSSFYTRADIEEDAARAAPSQSTEVGEGSNTELAEKGDKVISQVLSSYLRCQLPLAPEEFIQAVVNELSSDEQLANIAKHLGVDVLLRTAEHPPAASSVADAFRALLAAIGEERAKNLIIDMVIPQIIDIDFADVYNLRDPLAVLTDLLTQGGASEVEPRILRSSGPVSAEPVYVVGIYKDKSELVGQSAGETLRIATEMAAREGLLRLWGITADRVFFFGRNAAETPLGEFSKESYYLKDRCKPSTDTSVVPIVDTEPLNIVEVAMRYRDKVQSVVGLSYTKRLRHKFSRGSLAKRSFRYLVKPKVYTVC</sequence>
<feature type="region of interest" description="Disordered" evidence="16">
    <location>
        <begin position="645"/>
        <end position="665"/>
    </location>
</feature>
<evidence type="ECO:0000313" key="21">
    <source>
        <dbReference type="Proteomes" id="UP000268014"/>
    </source>
</evidence>
<keyword evidence="3" id="KW-0809">Transit peptide</keyword>
<reference evidence="20 21" key="2">
    <citation type="submission" date="2018-11" db="EMBL/GenBank/DDBJ databases">
        <authorList>
            <consortium name="Pathogen Informatics"/>
        </authorList>
    </citation>
    <scope>NUCLEOTIDE SEQUENCE [LARGE SCALE GENOMIC DNA]</scope>
    <source>
        <strain evidence="20 21">MHpl1</strain>
    </source>
</reference>
<dbReference type="GO" id="GO:1905202">
    <property type="term" value="C:methylcrotonoyl-CoA carboxylase complex"/>
    <property type="evidence" value="ECO:0007669"/>
    <property type="project" value="TreeGrafter"/>
</dbReference>
<dbReference type="InterPro" id="IPR000999">
    <property type="entry name" value="RNase_III_dom"/>
</dbReference>
<keyword evidence="6" id="KW-0687">Ribonucleoprotein</keyword>
<dbReference type="InterPro" id="IPR045190">
    <property type="entry name" value="MCCB/AccD1-like"/>
</dbReference>
<dbReference type="OMA" id="GATTHCE"/>
<dbReference type="GO" id="GO:1990904">
    <property type="term" value="C:ribonucleoprotein complex"/>
    <property type="evidence" value="ECO:0007669"/>
    <property type="project" value="UniProtKB-KW"/>
</dbReference>
<feature type="domain" description="RNase III" evidence="17">
    <location>
        <begin position="628"/>
        <end position="747"/>
    </location>
</feature>
<comment type="pathway">
    <text evidence="8">Amino-acid degradation; L-leucine degradation; (S)-3-hydroxy-3-methylglutaryl-CoA from 3-isovaleryl-CoA: step 2/3.</text>
</comment>
<evidence type="ECO:0000313" key="22">
    <source>
        <dbReference type="WBParaSite" id="HPLM_0001427301-mRNA-1"/>
    </source>
</evidence>
<comment type="similarity">
    <text evidence="7">Belongs to the ribonuclease III family. Mitochondrion-specific ribosomal protein mL44 subfamily.</text>
</comment>
<dbReference type="InterPro" id="IPR034733">
    <property type="entry name" value="AcCoA_carboxyl_beta"/>
</dbReference>
<feature type="domain" description="CoA carboxyltransferase N-terminal" evidence="18">
    <location>
        <begin position="90"/>
        <end position="347"/>
    </location>
</feature>
<dbReference type="PROSITE" id="PS50142">
    <property type="entry name" value="RNASE_3_2"/>
    <property type="match status" value="1"/>
</dbReference>
<protein>
    <recommendedName>
        <fullName evidence="13">Large ribosomal subunit protein mL44</fullName>
        <ecNumber evidence="9">6.4.1.4</ecNumber>
    </recommendedName>
    <alternativeName>
        <fullName evidence="12">3-methylcrotonyl-CoA carboxylase 2</fullName>
    </alternativeName>
    <alternativeName>
        <fullName evidence="10">3-methylcrotonyl-CoA carboxylase non-biotin-containing subunit</fullName>
    </alternativeName>
    <alternativeName>
        <fullName evidence="11">3-methylcrotonyl-CoA:carbon dioxide ligase subunit beta</fullName>
    </alternativeName>
    <alternativeName>
        <fullName evidence="15">Probable methylcrotonoyl-CoA carboxylase beta chain, mitochondrial</fullName>
    </alternativeName>
</protein>
<dbReference type="FunFam" id="3.90.226.10:FF:000004">
    <property type="entry name" value="Methylcrotonoyl-CoA carboxylase beta chain"/>
    <property type="match status" value="1"/>
</dbReference>
<keyword evidence="4" id="KW-0689">Ribosomal protein</keyword>
<keyword evidence="21" id="KW-1185">Reference proteome</keyword>
<evidence type="ECO:0000256" key="3">
    <source>
        <dbReference type="ARBA" id="ARBA00022946"/>
    </source>
</evidence>
<dbReference type="GO" id="GO:0004485">
    <property type="term" value="F:methylcrotonoyl-CoA carboxylase activity"/>
    <property type="evidence" value="ECO:0007669"/>
    <property type="project" value="UniProtKB-EC"/>
</dbReference>
<dbReference type="UniPathway" id="UPA00363">
    <property type="reaction ID" value="UER00861"/>
</dbReference>
<evidence type="ECO:0000256" key="10">
    <source>
        <dbReference type="ARBA" id="ARBA00031109"/>
    </source>
</evidence>
<evidence type="ECO:0000256" key="5">
    <source>
        <dbReference type="ARBA" id="ARBA00023128"/>
    </source>
</evidence>
<comment type="similarity">
    <text evidence="2">Belongs to the AccD/PCCB family.</text>
</comment>
<feature type="domain" description="CoA carboxyltransferase C-terminal" evidence="19">
    <location>
        <begin position="350"/>
        <end position="596"/>
    </location>
</feature>
<dbReference type="InterPro" id="IPR029045">
    <property type="entry name" value="ClpP/crotonase-like_dom_sf"/>
</dbReference>
<dbReference type="Gene3D" id="3.30.160.20">
    <property type="match status" value="1"/>
</dbReference>
<dbReference type="PROSITE" id="PS50989">
    <property type="entry name" value="COA_CT_CTER"/>
    <property type="match status" value="1"/>
</dbReference>
<evidence type="ECO:0000256" key="7">
    <source>
        <dbReference type="ARBA" id="ARBA00024034"/>
    </source>
</evidence>
<organism evidence="22">
    <name type="scientific">Haemonchus placei</name>
    <name type="common">Barber's pole worm</name>
    <dbReference type="NCBI Taxonomy" id="6290"/>
    <lineage>
        <taxon>Eukaryota</taxon>
        <taxon>Metazoa</taxon>
        <taxon>Ecdysozoa</taxon>
        <taxon>Nematoda</taxon>
        <taxon>Chromadorea</taxon>
        <taxon>Rhabditida</taxon>
        <taxon>Rhabditina</taxon>
        <taxon>Rhabditomorpha</taxon>
        <taxon>Strongyloidea</taxon>
        <taxon>Trichostrongylidae</taxon>
        <taxon>Haemonchus</taxon>
    </lineage>
</organism>
<dbReference type="SUPFAM" id="SSF52096">
    <property type="entry name" value="ClpP/crotonase"/>
    <property type="match status" value="2"/>
</dbReference>
<evidence type="ECO:0000256" key="12">
    <source>
        <dbReference type="ARBA" id="ARBA00031404"/>
    </source>
</evidence>
<dbReference type="InterPro" id="IPR044444">
    <property type="entry name" value="Ribosomal_mL44_DSRM_metazoa"/>
</dbReference>
<dbReference type="InterPro" id="IPR036389">
    <property type="entry name" value="RNase_III_sf"/>
</dbReference>
<dbReference type="Pfam" id="PF01039">
    <property type="entry name" value="Carboxyl_trans"/>
    <property type="match status" value="1"/>
</dbReference>
<dbReference type="GO" id="GO:0004525">
    <property type="term" value="F:ribonuclease III activity"/>
    <property type="evidence" value="ECO:0007669"/>
    <property type="project" value="InterPro"/>
</dbReference>
<dbReference type="Pfam" id="PF22935">
    <property type="entry name" value="RM44_endonuclase"/>
    <property type="match status" value="1"/>
</dbReference>
<evidence type="ECO:0000256" key="8">
    <source>
        <dbReference type="ARBA" id="ARBA00025711"/>
    </source>
</evidence>
<evidence type="ECO:0000256" key="2">
    <source>
        <dbReference type="ARBA" id="ARBA00006102"/>
    </source>
</evidence>
<dbReference type="OrthoDB" id="439921at2759"/>
<dbReference type="GO" id="GO:0005739">
    <property type="term" value="C:mitochondrion"/>
    <property type="evidence" value="ECO:0007669"/>
    <property type="project" value="UniProtKB-SubCell"/>
</dbReference>
<evidence type="ECO:0000256" key="11">
    <source>
        <dbReference type="ARBA" id="ARBA00031237"/>
    </source>
</evidence>
<dbReference type="FunFam" id="3.90.226.10:FF:000007">
    <property type="entry name" value="Methylcrotonoyl-CoA carboxylase subunit beta"/>
    <property type="match status" value="1"/>
</dbReference>
<dbReference type="InterPro" id="IPR011762">
    <property type="entry name" value="COA_CT_N"/>
</dbReference>
<dbReference type="InterPro" id="IPR011763">
    <property type="entry name" value="COA_CT_C"/>
</dbReference>
<evidence type="ECO:0000256" key="4">
    <source>
        <dbReference type="ARBA" id="ARBA00022980"/>
    </source>
</evidence>
<dbReference type="Proteomes" id="UP000268014">
    <property type="component" value="Unassembled WGS sequence"/>
</dbReference>
<dbReference type="STRING" id="6290.A0A0N4WRY9"/>
<dbReference type="GO" id="GO:0003725">
    <property type="term" value="F:double-stranded RNA binding"/>
    <property type="evidence" value="ECO:0007669"/>
    <property type="project" value="InterPro"/>
</dbReference>
<evidence type="ECO:0000256" key="6">
    <source>
        <dbReference type="ARBA" id="ARBA00023274"/>
    </source>
</evidence>
<gene>
    <name evidence="20" type="ORF">HPLM_LOCUS14265</name>
</gene>
<keyword evidence="5" id="KW-0496">Mitochondrion</keyword>
<evidence type="ECO:0000259" key="18">
    <source>
        <dbReference type="PROSITE" id="PS50980"/>
    </source>
</evidence>
<proteinExistence type="inferred from homology"/>
<evidence type="ECO:0000256" key="16">
    <source>
        <dbReference type="SAM" id="MobiDB-lite"/>
    </source>
</evidence>
<feature type="compositionally biased region" description="Polar residues" evidence="16">
    <location>
        <begin position="651"/>
        <end position="664"/>
    </location>
</feature>
<dbReference type="Pfam" id="PF22892">
    <property type="entry name" value="DSRM_MRPL44"/>
    <property type="match status" value="1"/>
</dbReference>
<dbReference type="PROSITE" id="PS50980">
    <property type="entry name" value="COA_CT_NTER"/>
    <property type="match status" value="1"/>
</dbReference>
<dbReference type="PANTHER" id="PTHR22855">
    <property type="entry name" value="ACETYL, PROPIONYL, PYRUVATE, AND GLUTACONYL CARBOXYLASE-RELATED"/>
    <property type="match status" value="1"/>
</dbReference>
<evidence type="ECO:0000313" key="20">
    <source>
        <dbReference type="EMBL" id="VDO52296.1"/>
    </source>
</evidence>
<evidence type="ECO:0000256" key="1">
    <source>
        <dbReference type="ARBA" id="ARBA00004173"/>
    </source>
</evidence>
<dbReference type="WBParaSite" id="HPLM_0001427301-mRNA-1">
    <property type="protein sequence ID" value="HPLM_0001427301-mRNA-1"/>
    <property type="gene ID" value="HPLM_0001427301"/>
</dbReference>
<dbReference type="EMBL" id="UZAF01018504">
    <property type="protein sequence ID" value="VDO52296.1"/>
    <property type="molecule type" value="Genomic_DNA"/>
</dbReference>
<dbReference type="GO" id="GO:0005840">
    <property type="term" value="C:ribosome"/>
    <property type="evidence" value="ECO:0007669"/>
    <property type="project" value="UniProtKB-KW"/>
</dbReference>
<dbReference type="SMART" id="SM00535">
    <property type="entry name" value="RIBOc"/>
    <property type="match status" value="1"/>
</dbReference>